<feature type="domain" description="Rhamnogalacturonan I lyase beta-sheet" evidence="2">
    <location>
        <begin position="39"/>
        <end position="124"/>
    </location>
</feature>
<dbReference type="Proteomes" id="UP000570361">
    <property type="component" value="Unassembled WGS sequence"/>
</dbReference>
<gene>
    <name evidence="4" type="ORF">FHS18_003643</name>
</gene>
<dbReference type="InterPro" id="IPR013783">
    <property type="entry name" value="Ig-like_fold"/>
</dbReference>
<evidence type="ECO:0000259" key="2">
    <source>
        <dbReference type="Pfam" id="PF18370"/>
    </source>
</evidence>
<sequence length="633" mass="67438">MSTKFQHPLLRIAVLLCALTLLVPANFGKLQQVDAATARQAENLGRGLVAVKVSGGVFVSWRLLGTEASSVGFNLYRNGTKINSSVITSSTNYLDTAGTTSSSYYVRAVVSGVEQTASSAVTVWSNNYTDIPLQKPAGGTTPDGVSYTYNANDASVGDLDGDGEYEIVLKWDPSNSKDNSQSGYTGNTYLDAYELSGTLLWRINLGKNIRAGAHYSPFLVYDFDGDGKAEVVCKTADGTIDGTGAVIGSSTADYRNSSGYILSGPEYLTVFSGQTGAVLKTIDYVPARGTVSSWGDSYGNRVDRFLAGVAYLDGVRPSIIMARGYYTRTVVVAFDWRNGSLTRKWTFDSNSSTNGSATEGQGNHSLSVADVDNDGKDEIIYGAMTINENGSLLYNTGLGHGDALHVGDLNPSSSGLEVFKVMEDTGAAYGAAVWAAESGAIQWGYQTGADTGRGMAADIDPNYAGAEVWASNGVGLRSITGTLISSSAPSSINFGIWWDGDLSRELLDHTWSSSTSTGVGKIDKWNPSSASLTRLLTATGTNSNNSTKGNPNLQADLIGDWREEVIWRLADSSALRLYTTTDVTATKLYTLMHDPVYRLGVAWQNAGYNQPPHTSYYLGNGMSTPAQPSIYTP</sequence>
<name>A0A7W5AZD5_9BACL</name>
<dbReference type="InterPro" id="IPR034641">
    <property type="entry name" value="RGL11"/>
</dbReference>
<evidence type="ECO:0000259" key="3">
    <source>
        <dbReference type="Pfam" id="PF21348"/>
    </source>
</evidence>
<evidence type="ECO:0000313" key="4">
    <source>
        <dbReference type="EMBL" id="MBB3111575.1"/>
    </source>
</evidence>
<keyword evidence="4" id="KW-0456">Lyase</keyword>
<comment type="caution">
    <text evidence="4">The sequence shown here is derived from an EMBL/GenBank/DDBJ whole genome shotgun (WGS) entry which is preliminary data.</text>
</comment>
<feature type="domain" description="Rhamnogalacturonan lyase family 11 C-terminal" evidence="3">
    <location>
        <begin position="128"/>
        <end position="628"/>
    </location>
</feature>
<protein>
    <submittedName>
        <fullName evidence="4">Rhamnogalacturonan endolyase</fullName>
        <ecNumber evidence="4">4.2.2.23</ecNumber>
    </submittedName>
</protein>
<organism evidence="4 5">
    <name type="scientific">Paenibacillus phyllosphaerae</name>
    <dbReference type="NCBI Taxonomy" id="274593"/>
    <lineage>
        <taxon>Bacteria</taxon>
        <taxon>Bacillati</taxon>
        <taxon>Bacillota</taxon>
        <taxon>Bacilli</taxon>
        <taxon>Bacillales</taxon>
        <taxon>Paenibacillaceae</taxon>
        <taxon>Paenibacillus</taxon>
    </lineage>
</organism>
<dbReference type="GO" id="GO:0102210">
    <property type="term" value="F:rhamnogalacturonan endolyase activity"/>
    <property type="evidence" value="ECO:0007669"/>
    <property type="project" value="UniProtKB-EC"/>
</dbReference>
<feature type="region of interest" description="Disordered" evidence="1">
    <location>
        <begin position="348"/>
        <end position="369"/>
    </location>
</feature>
<proteinExistence type="predicted"/>
<accession>A0A7W5AZD5</accession>
<dbReference type="InterPro" id="IPR041624">
    <property type="entry name" value="RGI_lyase"/>
</dbReference>
<dbReference type="AlphaFoldDB" id="A0A7W5AZD5"/>
<dbReference type="EC" id="4.2.2.23" evidence="4"/>
<dbReference type="CDD" id="cd10318">
    <property type="entry name" value="RGL11"/>
    <property type="match status" value="1"/>
</dbReference>
<dbReference type="RefSeq" id="WP_183601455.1">
    <property type="nucleotide sequence ID" value="NZ_JACHXK010000008.1"/>
</dbReference>
<dbReference type="Pfam" id="PF21348">
    <property type="entry name" value="RGL11_C"/>
    <property type="match status" value="1"/>
</dbReference>
<dbReference type="PANTHER" id="PTHR43118:SF1">
    <property type="entry name" value="RHAMNOGALACTURONAN LYASE (EUROFUNG)"/>
    <property type="match status" value="1"/>
</dbReference>
<evidence type="ECO:0000313" key="5">
    <source>
        <dbReference type="Proteomes" id="UP000570361"/>
    </source>
</evidence>
<dbReference type="Pfam" id="PF18370">
    <property type="entry name" value="RGI_lyase"/>
    <property type="match status" value="1"/>
</dbReference>
<dbReference type="PANTHER" id="PTHR43118">
    <property type="entry name" value="RHAMNOGALACTURONAN LYASE (EUROFUNG)"/>
    <property type="match status" value="1"/>
</dbReference>
<dbReference type="EMBL" id="JACHXK010000008">
    <property type="protein sequence ID" value="MBB3111575.1"/>
    <property type="molecule type" value="Genomic_DNA"/>
</dbReference>
<dbReference type="InterPro" id="IPR049366">
    <property type="entry name" value="RGL11_C"/>
</dbReference>
<reference evidence="4 5" key="1">
    <citation type="submission" date="2020-08" db="EMBL/GenBank/DDBJ databases">
        <title>Genomic Encyclopedia of Type Strains, Phase III (KMG-III): the genomes of soil and plant-associated and newly described type strains.</title>
        <authorList>
            <person name="Whitman W."/>
        </authorList>
    </citation>
    <scope>NUCLEOTIDE SEQUENCE [LARGE SCALE GENOMIC DNA]</scope>
    <source>
        <strain evidence="4 5">CECT 5862</strain>
    </source>
</reference>
<evidence type="ECO:0000256" key="1">
    <source>
        <dbReference type="SAM" id="MobiDB-lite"/>
    </source>
</evidence>
<dbReference type="InterPro" id="IPR028994">
    <property type="entry name" value="Integrin_alpha_N"/>
</dbReference>
<feature type="compositionally biased region" description="Polar residues" evidence="1">
    <location>
        <begin position="348"/>
        <end position="366"/>
    </location>
</feature>
<dbReference type="SUPFAM" id="SSF69318">
    <property type="entry name" value="Integrin alpha N-terminal domain"/>
    <property type="match status" value="1"/>
</dbReference>
<dbReference type="Gene3D" id="2.60.40.10">
    <property type="entry name" value="Immunoglobulins"/>
    <property type="match status" value="1"/>
</dbReference>
<keyword evidence="5" id="KW-1185">Reference proteome</keyword>